<evidence type="ECO:0000313" key="4">
    <source>
        <dbReference type="Proteomes" id="UP000293719"/>
    </source>
</evidence>
<evidence type="ECO:0000256" key="1">
    <source>
        <dbReference type="SAM" id="MobiDB-lite"/>
    </source>
</evidence>
<name>A0A4P6UZ26_9HYPH</name>
<feature type="region of interest" description="Disordered" evidence="1">
    <location>
        <begin position="109"/>
        <end position="156"/>
    </location>
</feature>
<dbReference type="Proteomes" id="UP000293719">
    <property type="component" value="Chromosome"/>
</dbReference>
<sequence>MADPPSDDFGDTDNEHKRATRRQRVLKQGFAQENPQTSAIACVIRDLSDTGARLKFEAMAIIPERFILHIPVDGIQIDCARRWIRGQECGVAFTSEPSPTALAKHQVVTPIGPAADGGERAAGDRAAPGSSTDAPREPTPQRPHHHGPRRPGFGRR</sequence>
<evidence type="ECO:0000259" key="2">
    <source>
        <dbReference type="Pfam" id="PF07238"/>
    </source>
</evidence>
<feature type="compositionally biased region" description="Acidic residues" evidence="1">
    <location>
        <begin position="1"/>
        <end position="12"/>
    </location>
</feature>
<dbReference type="GO" id="GO:0035438">
    <property type="term" value="F:cyclic-di-GMP binding"/>
    <property type="evidence" value="ECO:0007669"/>
    <property type="project" value="InterPro"/>
</dbReference>
<protein>
    <submittedName>
        <fullName evidence="3">PilZ domain-containing protein</fullName>
    </submittedName>
</protein>
<feature type="domain" description="PilZ" evidence="2">
    <location>
        <begin position="21"/>
        <end position="100"/>
    </location>
</feature>
<proteinExistence type="predicted"/>
<keyword evidence="4" id="KW-1185">Reference proteome</keyword>
<dbReference type="OrthoDB" id="7210926at2"/>
<accession>A0A4P6UZ26</accession>
<gene>
    <name evidence="3" type="ORF">E0E05_05070</name>
</gene>
<dbReference type="InterPro" id="IPR009875">
    <property type="entry name" value="PilZ_domain"/>
</dbReference>
<feature type="compositionally biased region" description="Basic residues" evidence="1">
    <location>
        <begin position="142"/>
        <end position="156"/>
    </location>
</feature>
<dbReference type="SUPFAM" id="SSF141371">
    <property type="entry name" value="PilZ domain-like"/>
    <property type="match status" value="1"/>
</dbReference>
<reference evidence="3 4" key="1">
    <citation type="journal article" date="2017" name="Int. J. Syst. Evol. Microbiol.">
        <title>Roseitalea porphyridii gen. nov., sp. nov., isolated from a red alga, and reclassification of Hoeflea suaedae Chung et al. 2013 as Pseudohoeflea suaedae gen. nov., comb. nov.</title>
        <authorList>
            <person name="Hyeon J.W."/>
            <person name="Jeong S.E."/>
            <person name="Baek K."/>
            <person name="Jeon C.O."/>
        </authorList>
    </citation>
    <scope>NUCLEOTIDE SEQUENCE [LARGE SCALE GENOMIC DNA]</scope>
    <source>
        <strain evidence="3 4">MA7-20</strain>
    </source>
</reference>
<dbReference type="Pfam" id="PF07238">
    <property type="entry name" value="PilZ"/>
    <property type="match status" value="1"/>
</dbReference>
<dbReference type="KEGG" id="rpod:E0E05_05070"/>
<dbReference type="RefSeq" id="WP_131615730.1">
    <property type="nucleotide sequence ID" value="NZ_CP036532.1"/>
</dbReference>
<evidence type="ECO:0000313" key="3">
    <source>
        <dbReference type="EMBL" id="QBK30025.1"/>
    </source>
</evidence>
<feature type="region of interest" description="Disordered" evidence="1">
    <location>
        <begin position="1"/>
        <end position="22"/>
    </location>
</feature>
<organism evidence="3 4">
    <name type="scientific">Roseitalea porphyridii</name>
    <dbReference type="NCBI Taxonomy" id="1852022"/>
    <lineage>
        <taxon>Bacteria</taxon>
        <taxon>Pseudomonadati</taxon>
        <taxon>Pseudomonadota</taxon>
        <taxon>Alphaproteobacteria</taxon>
        <taxon>Hyphomicrobiales</taxon>
        <taxon>Ahrensiaceae</taxon>
        <taxon>Roseitalea</taxon>
    </lineage>
</organism>
<dbReference type="GeneID" id="90766661"/>
<dbReference type="AlphaFoldDB" id="A0A4P6UZ26"/>
<dbReference type="EMBL" id="CP036532">
    <property type="protein sequence ID" value="QBK30025.1"/>
    <property type="molecule type" value="Genomic_DNA"/>
</dbReference>